<dbReference type="AlphaFoldDB" id="A0AA38TL81"/>
<evidence type="ECO:0000313" key="3">
    <source>
        <dbReference type="Proteomes" id="UP001172457"/>
    </source>
</evidence>
<keyword evidence="1" id="KW-0175">Coiled coil</keyword>
<organism evidence="2 3">
    <name type="scientific">Centaurea solstitialis</name>
    <name type="common">yellow star-thistle</name>
    <dbReference type="NCBI Taxonomy" id="347529"/>
    <lineage>
        <taxon>Eukaryota</taxon>
        <taxon>Viridiplantae</taxon>
        <taxon>Streptophyta</taxon>
        <taxon>Embryophyta</taxon>
        <taxon>Tracheophyta</taxon>
        <taxon>Spermatophyta</taxon>
        <taxon>Magnoliopsida</taxon>
        <taxon>eudicotyledons</taxon>
        <taxon>Gunneridae</taxon>
        <taxon>Pentapetalae</taxon>
        <taxon>asterids</taxon>
        <taxon>campanulids</taxon>
        <taxon>Asterales</taxon>
        <taxon>Asteraceae</taxon>
        <taxon>Carduoideae</taxon>
        <taxon>Cardueae</taxon>
        <taxon>Centaureinae</taxon>
        <taxon>Centaurea</taxon>
    </lineage>
</organism>
<protein>
    <recommendedName>
        <fullName evidence="4">Protein At-4/1-like</fullName>
    </recommendedName>
</protein>
<accession>A0AA38TL81</accession>
<feature type="coiled-coil region" evidence="1">
    <location>
        <begin position="130"/>
        <end position="198"/>
    </location>
</feature>
<proteinExistence type="predicted"/>
<comment type="caution">
    <text evidence="2">The sequence shown here is derived from an EMBL/GenBank/DDBJ whole genome shotgun (WGS) entry which is preliminary data.</text>
</comment>
<dbReference type="EMBL" id="JARYMX010000003">
    <property type="protein sequence ID" value="KAJ9556855.1"/>
    <property type="molecule type" value="Genomic_DNA"/>
</dbReference>
<keyword evidence="3" id="KW-1185">Reference proteome</keyword>
<evidence type="ECO:0008006" key="4">
    <source>
        <dbReference type="Google" id="ProtNLM"/>
    </source>
</evidence>
<reference evidence="2" key="1">
    <citation type="submission" date="2023-03" db="EMBL/GenBank/DDBJ databases">
        <title>Chromosome-scale reference genome and RAD-based genetic map of yellow starthistle (Centaurea solstitialis) reveal putative structural variation and QTLs associated with invader traits.</title>
        <authorList>
            <person name="Reatini B."/>
            <person name="Cang F.A."/>
            <person name="Jiang Q."/>
            <person name="Mckibben M.T.W."/>
            <person name="Barker M.S."/>
            <person name="Rieseberg L.H."/>
            <person name="Dlugosch K.M."/>
        </authorList>
    </citation>
    <scope>NUCLEOTIDE SEQUENCE</scope>
    <source>
        <strain evidence="2">CAN-66</strain>
        <tissue evidence="2">Leaf</tissue>
    </source>
</reference>
<gene>
    <name evidence="2" type="ORF">OSB04_011469</name>
</gene>
<feature type="coiled-coil region" evidence="1">
    <location>
        <begin position="2"/>
        <end position="74"/>
    </location>
</feature>
<evidence type="ECO:0000313" key="2">
    <source>
        <dbReference type="EMBL" id="KAJ9556855.1"/>
    </source>
</evidence>
<evidence type="ECO:0000256" key="1">
    <source>
        <dbReference type="SAM" id="Coils"/>
    </source>
</evidence>
<sequence>MMKLYTESINKLANQVKLLERRNNYRRLKEELMRVNDEHTREVIEFRNAISLLKHDYQNRIKDLEVQIKDMLAQKTANESTISQLHQDLVAHKNHVEALAKRLDRVHCDTSTSFCRANECDAFFLDQLEIQDLKDCLMIEQEEKNGLNRKLQSLEKELLISKTKLAENKQDLSSSRHVETLKQKVMTLRKENEVLKRRLLGSKED</sequence>
<dbReference type="Proteomes" id="UP001172457">
    <property type="component" value="Chromosome 3"/>
</dbReference>
<name>A0AA38TL81_9ASTR</name>